<reference evidence="2 3" key="2">
    <citation type="submission" date="2017-10" db="EMBL/GenBank/DDBJ databases">
        <title>Extensive intraspecific genome diversity in a model arbuscular mycorrhizal fungus.</title>
        <authorList>
            <person name="Chen E.C.H."/>
            <person name="Morin E."/>
            <person name="Baudet D."/>
            <person name="Noel J."/>
            <person name="Ndikumana S."/>
            <person name="Charron P."/>
            <person name="St-Onge C."/>
            <person name="Giorgi J."/>
            <person name="Grigoriev I.V."/>
            <person name="Roux C."/>
            <person name="Martin F.M."/>
            <person name="Corradi N."/>
        </authorList>
    </citation>
    <scope>NUCLEOTIDE SEQUENCE [LARGE SCALE GENOMIC DNA]</scope>
    <source>
        <strain evidence="2 3">C2</strain>
    </source>
</reference>
<dbReference type="Proteomes" id="UP000233469">
    <property type="component" value="Unassembled WGS sequence"/>
</dbReference>
<feature type="transmembrane region" description="Helical" evidence="1">
    <location>
        <begin position="21"/>
        <end position="42"/>
    </location>
</feature>
<feature type="transmembrane region" description="Helical" evidence="1">
    <location>
        <begin position="259"/>
        <end position="280"/>
    </location>
</feature>
<evidence type="ECO:0000256" key="1">
    <source>
        <dbReference type="SAM" id="Phobius"/>
    </source>
</evidence>
<evidence type="ECO:0008006" key="4">
    <source>
        <dbReference type="Google" id="ProtNLM"/>
    </source>
</evidence>
<dbReference type="VEuPathDB" id="FungiDB:FUN_008367"/>
<evidence type="ECO:0000313" key="3">
    <source>
        <dbReference type="Proteomes" id="UP000233469"/>
    </source>
</evidence>
<proteinExistence type="predicted"/>
<dbReference type="OrthoDB" id="2444199at2759"/>
<comment type="caution">
    <text evidence="2">The sequence shown here is derived from an EMBL/GenBank/DDBJ whole genome shotgun (WGS) entry which is preliminary data.</text>
</comment>
<evidence type="ECO:0000313" key="2">
    <source>
        <dbReference type="EMBL" id="PKK71083.1"/>
    </source>
</evidence>
<organism evidence="2 3">
    <name type="scientific">Rhizophagus irregularis</name>
    <dbReference type="NCBI Taxonomy" id="588596"/>
    <lineage>
        <taxon>Eukaryota</taxon>
        <taxon>Fungi</taxon>
        <taxon>Fungi incertae sedis</taxon>
        <taxon>Mucoromycota</taxon>
        <taxon>Glomeromycotina</taxon>
        <taxon>Glomeromycetes</taxon>
        <taxon>Glomerales</taxon>
        <taxon>Glomeraceae</taxon>
        <taxon>Rhizophagus</taxon>
    </lineage>
</organism>
<keyword evidence="1" id="KW-0472">Membrane</keyword>
<dbReference type="VEuPathDB" id="FungiDB:RhiirFUN_008733"/>
<name>A0A2N1NB02_9GLOM</name>
<keyword evidence="1" id="KW-1133">Transmembrane helix</keyword>
<dbReference type="AlphaFoldDB" id="A0A2N1NB02"/>
<sequence>MNLIDLLYRHRRSEPTILLGLKLFTMTILMTCLTGYLVVVIIDVKQDDGLIIKTSYINVDAVPPPTLHFFAGYNFSITTCIQIYFANTTVKCSPEDTPVVYYRENIKTYYGVYSPSPNVLFNDSLTGLTLILTTSEIKPSINQEIFVYAFDSEYDIYLKLLKERTAYDDSIYELNMYKIRPAQFYDFSYSRVIRESMKPNWMNDFGVPPTYEQKSNIESALVGGPLLYKSTEGSLISFNIKPKSKNVIQIDKEVRTKTYLSGLGLIGGAWGLIAALYAFLFGADTLRPWGAVQSYCCGFSRITQKKLKKIFPIIPFSDTSYKNFKKYPPYHELSSDEQTELRINSLELFLREYVVDVHYLDGIRDRLVIRPKTISDSTTNQEAQNMKKEFDNLNANSTHSTESTVTQQQEGLVNDSITVILATHSSKRKFKQ</sequence>
<dbReference type="VEuPathDB" id="FungiDB:RhiirA1_458175"/>
<reference evidence="2 3" key="1">
    <citation type="submission" date="2016-04" db="EMBL/GenBank/DDBJ databases">
        <title>Genome analyses suggest a sexual origin of heterokaryosis in a supposedly ancient asexual fungus.</title>
        <authorList>
            <person name="Ropars J."/>
            <person name="Sedzielewska K."/>
            <person name="Noel J."/>
            <person name="Charron P."/>
            <person name="Farinelli L."/>
            <person name="Marton T."/>
            <person name="Kruger M."/>
            <person name="Pelin A."/>
            <person name="Brachmann A."/>
            <person name="Corradi N."/>
        </authorList>
    </citation>
    <scope>NUCLEOTIDE SEQUENCE [LARGE SCALE GENOMIC DNA]</scope>
    <source>
        <strain evidence="2 3">C2</strain>
    </source>
</reference>
<gene>
    <name evidence="2" type="ORF">RhiirC2_778859</name>
</gene>
<protein>
    <recommendedName>
        <fullName evidence="4">Transmembrane protein</fullName>
    </recommendedName>
</protein>
<keyword evidence="1" id="KW-0812">Transmembrane</keyword>
<dbReference type="EMBL" id="LLXL01000549">
    <property type="protein sequence ID" value="PKK71083.1"/>
    <property type="molecule type" value="Genomic_DNA"/>
</dbReference>
<accession>A0A2N1NB02</accession>